<proteinExistence type="predicted"/>
<protein>
    <submittedName>
        <fullName evidence="1">Uncharacterized protein</fullName>
    </submittedName>
</protein>
<dbReference type="Proteomes" id="UP000186221">
    <property type="component" value="Unassembled WGS sequence"/>
</dbReference>
<dbReference type="AlphaFoldDB" id="A0A1N7Q145"/>
<evidence type="ECO:0000313" key="2">
    <source>
        <dbReference type="Proteomes" id="UP000186221"/>
    </source>
</evidence>
<accession>A0A1N7Q145</accession>
<dbReference type="InterPro" id="IPR014974">
    <property type="entry name" value="DUF1833"/>
</dbReference>
<keyword evidence="2" id="KW-1185">Reference proteome</keyword>
<organism evidence="1 2">
    <name type="scientific">Rhodobacter aestuarii</name>
    <dbReference type="NCBI Taxonomy" id="453582"/>
    <lineage>
        <taxon>Bacteria</taxon>
        <taxon>Pseudomonadati</taxon>
        <taxon>Pseudomonadota</taxon>
        <taxon>Alphaproteobacteria</taxon>
        <taxon>Rhodobacterales</taxon>
        <taxon>Rhodobacter group</taxon>
        <taxon>Rhodobacter</taxon>
    </lineage>
</organism>
<name>A0A1N7Q145_9RHOB</name>
<sequence length="170" mass="19053">MTQRILPTGTRQSLEATESVHTILAFVTIEHPNLIEPMRVVADCMDYLRDGYLWQGLLFGFTLPTDGDEAPSCRLTVPNVDRRIGMALRQLADRATVTLEICSSADFDLSLDPREPKGTVMPVIAPTKWDLVDIDCNVAELTGRLMIRDFSQEPFPSVFATQDRLPGLFR</sequence>
<dbReference type="OrthoDB" id="7691601at2"/>
<dbReference type="RefSeq" id="WP_076486086.1">
    <property type="nucleotide sequence ID" value="NZ_FTOG01000012.1"/>
</dbReference>
<gene>
    <name evidence="1" type="ORF">SAMN05421580_11265</name>
</gene>
<dbReference type="EMBL" id="FTOG01000012">
    <property type="protein sequence ID" value="SIT16562.1"/>
    <property type="molecule type" value="Genomic_DNA"/>
</dbReference>
<dbReference type="STRING" id="453582.SAMN05421580_11265"/>
<reference evidence="2" key="1">
    <citation type="submission" date="2017-01" db="EMBL/GenBank/DDBJ databases">
        <authorList>
            <person name="Varghese N."/>
            <person name="Submissions S."/>
        </authorList>
    </citation>
    <scope>NUCLEOTIDE SEQUENCE [LARGE SCALE GENOMIC DNA]</scope>
    <source>
        <strain evidence="2">DSM 19945</strain>
    </source>
</reference>
<evidence type="ECO:0000313" key="1">
    <source>
        <dbReference type="EMBL" id="SIT16562.1"/>
    </source>
</evidence>
<dbReference type="Pfam" id="PF08875">
    <property type="entry name" value="DUF1833"/>
    <property type="match status" value="1"/>
</dbReference>